<comment type="caution">
    <text evidence="12">The sequence shown here is derived from an EMBL/GenBank/DDBJ whole genome shotgun (WGS) entry which is preliminary data.</text>
</comment>
<feature type="domain" description="DALR anticodon binding" evidence="11">
    <location>
        <begin position="4"/>
        <end position="82"/>
    </location>
</feature>
<dbReference type="EMBL" id="DRBW01000088">
    <property type="protein sequence ID" value="HDM90036.1"/>
    <property type="molecule type" value="Genomic_DNA"/>
</dbReference>
<dbReference type="AlphaFoldDB" id="A0A7C0X928"/>
<evidence type="ECO:0000256" key="5">
    <source>
        <dbReference type="ARBA" id="ARBA00022598"/>
    </source>
</evidence>
<dbReference type="InterPro" id="IPR008909">
    <property type="entry name" value="DALR_anticod-bd"/>
</dbReference>
<keyword evidence="7" id="KW-0067">ATP-binding</keyword>
<dbReference type="InterPro" id="IPR006194">
    <property type="entry name" value="Gly-tRNA-synth_heterodimer"/>
</dbReference>
<gene>
    <name evidence="12" type="ORF">ENG67_02375</name>
</gene>
<keyword evidence="6" id="KW-0547">Nucleotide-binding</keyword>
<keyword evidence="8" id="KW-0648">Protein biosynthesis</keyword>
<keyword evidence="4" id="KW-0963">Cytoplasm</keyword>
<name>A0A7C0X928_UNCW3</name>
<evidence type="ECO:0000256" key="2">
    <source>
        <dbReference type="ARBA" id="ARBA00008226"/>
    </source>
</evidence>
<dbReference type="Proteomes" id="UP000885931">
    <property type="component" value="Unassembled WGS sequence"/>
</dbReference>
<evidence type="ECO:0000256" key="10">
    <source>
        <dbReference type="ARBA" id="ARBA00047937"/>
    </source>
</evidence>
<protein>
    <recommendedName>
        <fullName evidence="3">glycine--tRNA ligase</fullName>
        <ecNumber evidence="3">6.1.1.14</ecNumber>
    </recommendedName>
</protein>
<comment type="subcellular location">
    <subcellularLocation>
        <location evidence="1">Cytoplasm</location>
    </subcellularLocation>
</comment>
<organism evidence="12">
    <name type="scientific">candidate division WOR-3 bacterium</name>
    <dbReference type="NCBI Taxonomy" id="2052148"/>
    <lineage>
        <taxon>Bacteria</taxon>
        <taxon>Bacteria division WOR-3</taxon>
    </lineage>
</organism>
<evidence type="ECO:0000256" key="8">
    <source>
        <dbReference type="ARBA" id="ARBA00022917"/>
    </source>
</evidence>
<proteinExistence type="inferred from homology"/>
<comment type="similarity">
    <text evidence="2">Belongs to the class-II aminoacyl-tRNA synthetase family.</text>
</comment>
<evidence type="ECO:0000259" key="11">
    <source>
        <dbReference type="Pfam" id="PF05746"/>
    </source>
</evidence>
<evidence type="ECO:0000256" key="4">
    <source>
        <dbReference type="ARBA" id="ARBA00022490"/>
    </source>
</evidence>
<comment type="catalytic activity">
    <reaction evidence="10">
        <text>tRNA(Gly) + glycine + ATP = glycyl-tRNA(Gly) + AMP + diphosphate</text>
        <dbReference type="Rhea" id="RHEA:16013"/>
        <dbReference type="Rhea" id="RHEA-COMP:9664"/>
        <dbReference type="Rhea" id="RHEA-COMP:9683"/>
        <dbReference type="ChEBI" id="CHEBI:30616"/>
        <dbReference type="ChEBI" id="CHEBI:33019"/>
        <dbReference type="ChEBI" id="CHEBI:57305"/>
        <dbReference type="ChEBI" id="CHEBI:78442"/>
        <dbReference type="ChEBI" id="CHEBI:78522"/>
        <dbReference type="ChEBI" id="CHEBI:456215"/>
        <dbReference type="EC" id="6.1.1.14"/>
    </reaction>
</comment>
<keyword evidence="9" id="KW-0030">Aminoacyl-tRNA synthetase</keyword>
<accession>A0A7C0X928</accession>
<evidence type="ECO:0000256" key="9">
    <source>
        <dbReference type="ARBA" id="ARBA00023146"/>
    </source>
</evidence>
<dbReference type="PANTHER" id="PTHR30075:SF2">
    <property type="entry name" value="GLYCINE--TRNA LIGASE, CHLOROPLASTIC_MITOCHONDRIAL 2"/>
    <property type="match status" value="1"/>
</dbReference>
<reference evidence="12" key="1">
    <citation type="journal article" date="2020" name="mSystems">
        <title>Genome- and Community-Level Interaction Insights into Carbon Utilization and Element Cycling Functions of Hydrothermarchaeota in Hydrothermal Sediment.</title>
        <authorList>
            <person name="Zhou Z."/>
            <person name="Liu Y."/>
            <person name="Xu W."/>
            <person name="Pan J."/>
            <person name="Luo Z.H."/>
            <person name="Li M."/>
        </authorList>
    </citation>
    <scope>NUCLEOTIDE SEQUENCE [LARGE SCALE GENOMIC DNA]</scope>
    <source>
        <strain evidence="12">HyVt-237</strain>
    </source>
</reference>
<evidence type="ECO:0000256" key="6">
    <source>
        <dbReference type="ARBA" id="ARBA00022741"/>
    </source>
</evidence>
<dbReference type="GO" id="GO:0006420">
    <property type="term" value="P:arginyl-tRNA aminoacylation"/>
    <property type="evidence" value="ECO:0007669"/>
    <property type="project" value="InterPro"/>
</dbReference>
<evidence type="ECO:0000256" key="7">
    <source>
        <dbReference type="ARBA" id="ARBA00022840"/>
    </source>
</evidence>
<sequence>RPNPSLFEKEEERVLYETALRQDPVVREKVEKEQFEDALRELLVLREPIDNFFDNVFVMVEDEKLRANRLSLLSFIRNIFRTYGDFSLIVVEVGGS</sequence>
<dbReference type="Pfam" id="PF05746">
    <property type="entry name" value="DALR_1"/>
    <property type="match status" value="1"/>
</dbReference>
<dbReference type="GO" id="GO:0004820">
    <property type="term" value="F:glycine-tRNA ligase activity"/>
    <property type="evidence" value="ECO:0007669"/>
    <property type="project" value="UniProtKB-EC"/>
</dbReference>
<dbReference type="GO" id="GO:0006426">
    <property type="term" value="P:glycyl-tRNA aminoacylation"/>
    <property type="evidence" value="ECO:0007669"/>
    <property type="project" value="InterPro"/>
</dbReference>
<dbReference type="EC" id="6.1.1.14" evidence="3"/>
<keyword evidence="5 12" id="KW-0436">Ligase</keyword>
<evidence type="ECO:0000256" key="1">
    <source>
        <dbReference type="ARBA" id="ARBA00004496"/>
    </source>
</evidence>
<dbReference type="PANTHER" id="PTHR30075">
    <property type="entry name" value="GLYCYL-TRNA SYNTHETASE"/>
    <property type="match status" value="1"/>
</dbReference>
<feature type="non-terminal residue" evidence="12">
    <location>
        <position position="1"/>
    </location>
</feature>
<dbReference type="GO" id="GO:0005524">
    <property type="term" value="F:ATP binding"/>
    <property type="evidence" value="ECO:0007669"/>
    <property type="project" value="UniProtKB-KW"/>
</dbReference>
<dbReference type="PROSITE" id="PS50861">
    <property type="entry name" value="AA_TRNA_LIGASE_II_GLYAB"/>
    <property type="match status" value="1"/>
</dbReference>
<dbReference type="GO" id="GO:0005829">
    <property type="term" value="C:cytosol"/>
    <property type="evidence" value="ECO:0007669"/>
    <property type="project" value="TreeGrafter"/>
</dbReference>
<dbReference type="Gene3D" id="1.10.730.10">
    <property type="entry name" value="Isoleucyl-tRNA Synthetase, Domain 1"/>
    <property type="match status" value="1"/>
</dbReference>
<dbReference type="GO" id="GO:0004814">
    <property type="term" value="F:arginine-tRNA ligase activity"/>
    <property type="evidence" value="ECO:0007669"/>
    <property type="project" value="InterPro"/>
</dbReference>
<evidence type="ECO:0000256" key="3">
    <source>
        <dbReference type="ARBA" id="ARBA00012829"/>
    </source>
</evidence>
<evidence type="ECO:0000313" key="12">
    <source>
        <dbReference type="EMBL" id="HDM90036.1"/>
    </source>
</evidence>